<organism evidence="2 3">
    <name type="scientific">Ameca splendens</name>
    <dbReference type="NCBI Taxonomy" id="208324"/>
    <lineage>
        <taxon>Eukaryota</taxon>
        <taxon>Metazoa</taxon>
        <taxon>Chordata</taxon>
        <taxon>Craniata</taxon>
        <taxon>Vertebrata</taxon>
        <taxon>Euteleostomi</taxon>
        <taxon>Actinopterygii</taxon>
        <taxon>Neopterygii</taxon>
        <taxon>Teleostei</taxon>
        <taxon>Neoteleostei</taxon>
        <taxon>Acanthomorphata</taxon>
        <taxon>Ovalentaria</taxon>
        <taxon>Atherinomorphae</taxon>
        <taxon>Cyprinodontiformes</taxon>
        <taxon>Goodeidae</taxon>
        <taxon>Ameca</taxon>
    </lineage>
</organism>
<evidence type="ECO:0000256" key="1">
    <source>
        <dbReference type="SAM" id="MobiDB-lite"/>
    </source>
</evidence>
<gene>
    <name evidence="2" type="ORF">AMECASPLE_034105</name>
</gene>
<comment type="caution">
    <text evidence="2">The sequence shown here is derived from an EMBL/GenBank/DDBJ whole genome shotgun (WGS) entry which is preliminary data.</text>
</comment>
<keyword evidence="3" id="KW-1185">Reference proteome</keyword>
<feature type="region of interest" description="Disordered" evidence="1">
    <location>
        <begin position="53"/>
        <end position="77"/>
    </location>
</feature>
<evidence type="ECO:0000313" key="3">
    <source>
        <dbReference type="Proteomes" id="UP001469553"/>
    </source>
</evidence>
<accession>A0ABV0XVV3</accession>
<protein>
    <submittedName>
        <fullName evidence="2">Uncharacterized protein</fullName>
    </submittedName>
</protein>
<proteinExistence type="predicted"/>
<name>A0ABV0XVV3_9TELE</name>
<reference evidence="2 3" key="1">
    <citation type="submission" date="2021-06" db="EMBL/GenBank/DDBJ databases">
        <authorList>
            <person name="Palmer J.M."/>
        </authorList>
    </citation>
    <scope>NUCLEOTIDE SEQUENCE [LARGE SCALE GENOMIC DNA]</scope>
    <source>
        <strain evidence="2 3">AS_MEX2019</strain>
        <tissue evidence="2">Muscle</tissue>
    </source>
</reference>
<dbReference type="EMBL" id="JAHRIP010014164">
    <property type="protein sequence ID" value="MEQ2285653.1"/>
    <property type="molecule type" value="Genomic_DNA"/>
</dbReference>
<sequence length="100" mass="10823">MAAATGSSIDNRYGEHGPLGLYVSNISWNLVKAFPEVGLEYIRGRGLRQRFPADPHYALGPAKSVQLSPPPTDPTHHQVVISGQLSPSLHPSVQNMQPNV</sequence>
<dbReference type="Proteomes" id="UP001469553">
    <property type="component" value="Unassembled WGS sequence"/>
</dbReference>
<evidence type="ECO:0000313" key="2">
    <source>
        <dbReference type="EMBL" id="MEQ2285653.1"/>
    </source>
</evidence>